<evidence type="ECO:0000256" key="1">
    <source>
        <dbReference type="SAM" id="SignalP"/>
    </source>
</evidence>
<dbReference type="Proteomes" id="UP000504629">
    <property type="component" value="Unplaced"/>
</dbReference>
<keyword evidence="2" id="KW-1185">Reference proteome</keyword>
<gene>
    <name evidence="3" type="primary">LOC114241719</name>
</gene>
<proteinExistence type="predicted"/>
<dbReference type="RefSeq" id="XP_028028488.1">
    <property type="nucleotide sequence ID" value="XM_028172687.1"/>
</dbReference>
<feature type="signal peptide" evidence="1">
    <location>
        <begin position="1"/>
        <end position="17"/>
    </location>
</feature>
<organism evidence="2 3">
    <name type="scientific">Bombyx mandarina</name>
    <name type="common">Wild silk moth</name>
    <name type="synonym">Wild silkworm</name>
    <dbReference type="NCBI Taxonomy" id="7092"/>
    <lineage>
        <taxon>Eukaryota</taxon>
        <taxon>Metazoa</taxon>
        <taxon>Ecdysozoa</taxon>
        <taxon>Arthropoda</taxon>
        <taxon>Hexapoda</taxon>
        <taxon>Insecta</taxon>
        <taxon>Pterygota</taxon>
        <taxon>Neoptera</taxon>
        <taxon>Endopterygota</taxon>
        <taxon>Lepidoptera</taxon>
        <taxon>Glossata</taxon>
        <taxon>Ditrysia</taxon>
        <taxon>Bombycoidea</taxon>
        <taxon>Bombycidae</taxon>
        <taxon>Bombycinae</taxon>
        <taxon>Bombyx</taxon>
    </lineage>
</organism>
<protein>
    <submittedName>
        <fullName evidence="3">Uncharacterized protein LOC114241719</fullName>
    </submittedName>
</protein>
<sequence length="154" mass="17222">MILFIFSITAVINLVASESCFYQRCLGCYPQEMISAGSLVECHPRNWVSAQWVLNYGHPPPSTDSRIPIEYSCLKMVATPDDKTYGNTMDVIRGCIPRAQIDSVCLGLIAVEKARGHSDVRCFICNGDSCNSSTRLQKTPLLFILALSLYYIFR</sequence>
<accession>A0A6J2JGS1</accession>
<dbReference type="OrthoDB" id="6699478at2759"/>
<reference evidence="3" key="1">
    <citation type="submission" date="2025-08" db="UniProtKB">
        <authorList>
            <consortium name="RefSeq"/>
        </authorList>
    </citation>
    <scope>IDENTIFICATION</scope>
    <source>
        <tissue evidence="3">Silk gland</tissue>
    </source>
</reference>
<keyword evidence="1" id="KW-0732">Signal</keyword>
<dbReference type="GeneID" id="114241719"/>
<feature type="chain" id="PRO_5027035087" evidence="1">
    <location>
        <begin position="18"/>
        <end position="154"/>
    </location>
</feature>
<evidence type="ECO:0000313" key="3">
    <source>
        <dbReference type="RefSeq" id="XP_028028488.1"/>
    </source>
</evidence>
<dbReference type="KEGG" id="bman:114241719"/>
<dbReference type="AlphaFoldDB" id="A0A6J2JGS1"/>
<evidence type="ECO:0000313" key="2">
    <source>
        <dbReference type="Proteomes" id="UP000504629"/>
    </source>
</evidence>
<name>A0A6J2JGS1_BOMMA</name>